<feature type="domain" description="Response regulatory" evidence="7">
    <location>
        <begin position="3"/>
        <end position="124"/>
    </location>
</feature>
<evidence type="ECO:0000256" key="3">
    <source>
        <dbReference type="ARBA" id="ARBA00023015"/>
    </source>
</evidence>
<dbReference type="KEGG" id="dmp:FAK_15100"/>
<dbReference type="PROSITE" id="PS50110">
    <property type="entry name" value="RESPONSE_REGULATORY"/>
    <property type="match status" value="1"/>
</dbReference>
<gene>
    <name evidence="8" type="ORF">FAK_15100</name>
</gene>
<dbReference type="Gene3D" id="3.40.50.2300">
    <property type="match status" value="1"/>
</dbReference>
<dbReference type="AlphaFoldDB" id="A0AAU9EGT7"/>
<feature type="domain" description="Sigma-54 factor interaction" evidence="6">
    <location>
        <begin position="149"/>
        <end position="378"/>
    </location>
</feature>
<dbReference type="RefSeq" id="WP_338606150.1">
    <property type="nucleotide sequence ID" value="NZ_AP028679.1"/>
</dbReference>
<dbReference type="InterPro" id="IPR002078">
    <property type="entry name" value="Sigma_54_int"/>
</dbReference>
<dbReference type="InterPro" id="IPR011006">
    <property type="entry name" value="CheY-like_superfamily"/>
</dbReference>
<evidence type="ECO:0000256" key="2">
    <source>
        <dbReference type="ARBA" id="ARBA00022840"/>
    </source>
</evidence>
<keyword evidence="1" id="KW-0547">Nucleotide-binding</keyword>
<name>A0AAU9EGT7_9BACT</name>
<reference evidence="9" key="1">
    <citation type="journal article" date="2023" name="Arch. Microbiol.">
        <title>Desulfoferula mesophilus gen. nov. sp. nov., a mesophilic sulfate-reducing bacterium isolated from a brackish lake sediment.</title>
        <authorList>
            <person name="Watanabe T."/>
            <person name="Yabe T."/>
            <person name="Tsuji J.M."/>
            <person name="Fukui M."/>
        </authorList>
    </citation>
    <scope>NUCLEOTIDE SEQUENCE [LARGE SCALE GENOMIC DNA]</scope>
    <source>
        <strain evidence="9">12FAK</strain>
    </source>
</reference>
<dbReference type="InterPro" id="IPR025662">
    <property type="entry name" value="Sigma_54_int_dom_ATP-bd_1"/>
</dbReference>
<dbReference type="FunFam" id="3.40.50.300:FF:000006">
    <property type="entry name" value="DNA-binding transcriptional regulator NtrC"/>
    <property type="match status" value="1"/>
</dbReference>
<dbReference type="InterPro" id="IPR001789">
    <property type="entry name" value="Sig_transdc_resp-reg_receiver"/>
</dbReference>
<dbReference type="PANTHER" id="PTHR32071">
    <property type="entry name" value="TRANSCRIPTIONAL REGULATORY PROTEIN"/>
    <property type="match status" value="1"/>
</dbReference>
<dbReference type="Pfam" id="PF00158">
    <property type="entry name" value="Sigma54_activat"/>
    <property type="match status" value="1"/>
</dbReference>
<protein>
    <submittedName>
        <fullName evidence="8">Fis family transcriptional regulator</fullName>
    </submittedName>
</protein>
<accession>A0AAU9EGT7</accession>
<evidence type="ECO:0000259" key="6">
    <source>
        <dbReference type="PROSITE" id="PS50045"/>
    </source>
</evidence>
<dbReference type="SUPFAM" id="SSF52172">
    <property type="entry name" value="CheY-like"/>
    <property type="match status" value="1"/>
</dbReference>
<keyword evidence="2" id="KW-0067">ATP-binding</keyword>
<dbReference type="PROSITE" id="PS50045">
    <property type="entry name" value="SIGMA54_INTERACT_4"/>
    <property type="match status" value="1"/>
</dbReference>
<dbReference type="Gene3D" id="1.10.8.60">
    <property type="match status" value="1"/>
</dbReference>
<organism evidence="8 9">
    <name type="scientific">Desulfoferula mesophila</name>
    <dbReference type="NCBI Taxonomy" id="3058419"/>
    <lineage>
        <taxon>Bacteria</taxon>
        <taxon>Pseudomonadati</taxon>
        <taxon>Thermodesulfobacteriota</taxon>
        <taxon>Desulfarculia</taxon>
        <taxon>Desulfarculales</taxon>
        <taxon>Desulfarculaceae</taxon>
        <taxon>Desulfoferula</taxon>
    </lineage>
</organism>
<dbReference type="InterPro" id="IPR027417">
    <property type="entry name" value="P-loop_NTPase"/>
</dbReference>
<dbReference type="PROSITE" id="PS00688">
    <property type="entry name" value="SIGMA54_INTERACT_3"/>
    <property type="match status" value="1"/>
</dbReference>
<dbReference type="GO" id="GO:0006355">
    <property type="term" value="P:regulation of DNA-templated transcription"/>
    <property type="evidence" value="ECO:0007669"/>
    <property type="project" value="InterPro"/>
</dbReference>
<dbReference type="InterPro" id="IPR003593">
    <property type="entry name" value="AAA+_ATPase"/>
</dbReference>
<dbReference type="GO" id="GO:0005524">
    <property type="term" value="F:ATP binding"/>
    <property type="evidence" value="ECO:0007669"/>
    <property type="project" value="UniProtKB-KW"/>
</dbReference>
<keyword evidence="3" id="KW-0805">Transcription regulation</keyword>
<dbReference type="InterPro" id="IPR058031">
    <property type="entry name" value="AAA_lid_NorR"/>
</dbReference>
<evidence type="ECO:0000259" key="7">
    <source>
        <dbReference type="PROSITE" id="PS50110"/>
    </source>
</evidence>
<dbReference type="PROSITE" id="PS00675">
    <property type="entry name" value="SIGMA54_INTERACT_1"/>
    <property type="match status" value="1"/>
</dbReference>
<evidence type="ECO:0000256" key="4">
    <source>
        <dbReference type="ARBA" id="ARBA00023163"/>
    </source>
</evidence>
<dbReference type="Gene3D" id="3.40.50.300">
    <property type="entry name" value="P-loop containing nucleotide triphosphate hydrolases"/>
    <property type="match status" value="1"/>
</dbReference>
<dbReference type="CDD" id="cd00009">
    <property type="entry name" value="AAA"/>
    <property type="match status" value="1"/>
</dbReference>
<dbReference type="CDD" id="cd00156">
    <property type="entry name" value="REC"/>
    <property type="match status" value="1"/>
</dbReference>
<sequence>MKSMLVATTDPSVKASLRSALKRGQRLEEAASAQDCLALVARRRFDLAFVDISFINEQLTPGAEPDYGAALRPFRASGGGTQLIVLTPPESIRQTVSAVKAGADNYLTYPVNPHEVELVIAGLNARRQIESELEYLRESSWRGDASGLLRTRSPLMREVYEKLEMVAPTRATVLLTGETGTGKSFLARLIHMHSSRSKGPFVAVHCGSIPDTLVESELFGHEKGAFTGAERRKLGKFQIADQGTILLDEVGTISPAAQIKLLQVLQEGSFSRVGGEQDISVDVRVVAASNVDLAKKISEGGFRNDLYYRLNVFAIELPPLRSRREDLPLLVANLMDRLERKYGKGISGVDEQAMQVLTAYDWPGNIRELENLLERAYILERGRRLGLAGLPADLVALEHPGEADEPSEGQSLAEVRRRAVEEVERRYLERLLTAKKGRVDQAAAQAGVTTRQLRNLLAKYALSSRGFK</sequence>
<evidence type="ECO:0000313" key="8">
    <source>
        <dbReference type="EMBL" id="BEQ14444.1"/>
    </source>
</evidence>
<dbReference type="Pfam" id="PF25601">
    <property type="entry name" value="AAA_lid_14"/>
    <property type="match status" value="1"/>
</dbReference>
<evidence type="ECO:0000256" key="5">
    <source>
        <dbReference type="PROSITE-ProRule" id="PRU00169"/>
    </source>
</evidence>
<keyword evidence="5" id="KW-0597">Phosphoprotein</keyword>
<dbReference type="InterPro" id="IPR009057">
    <property type="entry name" value="Homeodomain-like_sf"/>
</dbReference>
<dbReference type="Proteomes" id="UP001366166">
    <property type="component" value="Chromosome"/>
</dbReference>
<dbReference type="SUPFAM" id="SSF52540">
    <property type="entry name" value="P-loop containing nucleoside triphosphate hydrolases"/>
    <property type="match status" value="1"/>
</dbReference>
<feature type="modified residue" description="4-aspartylphosphate" evidence="5">
    <location>
        <position position="51"/>
    </location>
</feature>
<dbReference type="SMART" id="SM00382">
    <property type="entry name" value="AAA"/>
    <property type="match status" value="1"/>
</dbReference>
<dbReference type="Gene3D" id="1.10.10.60">
    <property type="entry name" value="Homeodomain-like"/>
    <property type="match status" value="1"/>
</dbReference>
<dbReference type="EMBL" id="AP028679">
    <property type="protein sequence ID" value="BEQ14444.1"/>
    <property type="molecule type" value="Genomic_DNA"/>
</dbReference>
<dbReference type="InterPro" id="IPR025944">
    <property type="entry name" value="Sigma_54_int_dom_CS"/>
</dbReference>
<dbReference type="SUPFAM" id="SSF46689">
    <property type="entry name" value="Homeodomain-like"/>
    <property type="match status" value="1"/>
</dbReference>
<proteinExistence type="predicted"/>
<keyword evidence="4" id="KW-0804">Transcription</keyword>
<keyword evidence="9" id="KW-1185">Reference proteome</keyword>
<evidence type="ECO:0000256" key="1">
    <source>
        <dbReference type="ARBA" id="ARBA00022741"/>
    </source>
</evidence>
<evidence type="ECO:0000313" key="9">
    <source>
        <dbReference type="Proteomes" id="UP001366166"/>
    </source>
</evidence>
<dbReference type="GO" id="GO:0000160">
    <property type="term" value="P:phosphorelay signal transduction system"/>
    <property type="evidence" value="ECO:0007669"/>
    <property type="project" value="InterPro"/>
</dbReference>